<sequence>MLIASIAIVLGVLKTKYENKGIKFTSDEMLQAIGLSFLIGLWAAGLLMFLGLKINI</sequence>
<gene>
    <name evidence="2" type="ORF">Molly1_199</name>
</gene>
<feature type="transmembrane region" description="Helical" evidence="1">
    <location>
        <begin position="30"/>
        <end position="52"/>
    </location>
</feature>
<name>A0A8E4UYB8_9CAUD</name>
<keyword evidence="1" id="KW-1133">Transmembrane helix</keyword>
<organism evidence="2 3">
    <name type="scientific">Maribacter phage Molly_1</name>
    <dbReference type="NCBI Taxonomy" id="2745685"/>
    <lineage>
        <taxon>Viruses</taxon>
        <taxon>Duplodnaviria</taxon>
        <taxon>Heunggongvirae</taxon>
        <taxon>Uroviricota</taxon>
        <taxon>Caudoviricetes</taxon>
        <taxon>Molycolviridae</taxon>
        <taxon>Mollyvirus</taxon>
        <taxon>Mollyvirus molly</taxon>
    </lineage>
</organism>
<evidence type="ECO:0000313" key="2">
    <source>
        <dbReference type="EMBL" id="QQO97498.1"/>
    </source>
</evidence>
<keyword evidence="1" id="KW-0472">Membrane</keyword>
<proteinExistence type="predicted"/>
<accession>A0A8E4UYB8</accession>
<dbReference type="EMBL" id="MT732451">
    <property type="protein sequence ID" value="QQO97498.1"/>
    <property type="molecule type" value="Genomic_DNA"/>
</dbReference>
<evidence type="ECO:0000256" key="1">
    <source>
        <dbReference type="SAM" id="Phobius"/>
    </source>
</evidence>
<protein>
    <submittedName>
        <fullName evidence="2">Uncharacterized protein</fullName>
    </submittedName>
</protein>
<evidence type="ECO:0000313" key="3">
    <source>
        <dbReference type="Proteomes" id="UP000693768"/>
    </source>
</evidence>
<dbReference type="Proteomes" id="UP000693768">
    <property type="component" value="Segment"/>
</dbReference>
<keyword evidence="1" id="KW-0812">Transmembrane</keyword>
<reference evidence="2" key="1">
    <citation type="submission" date="2020-07" db="EMBL/GenBank/DDBJ databases">
        <title>Highly diverse flavobacterial phages as mortality factor during North Sea spring blooms.</title>
        <authorList>
            <person name="Bartlau N."/>
            <person name="Wichels A."/>
            <person name="Krohne G."/>
            <person name="Adriaenssens E.M."/>
            <person name="Heins A."/>
            <person name="Fuchs B.M."/>
            <person name="Amann R."/>
            <person name="Moraru C."/>
        </authorList>
    </citation>
    <scope>NUCLEOTIDE SEQUENCE</scope>
</reference>
<keyword evidence="3" id="KW-1185">Reference proteome</keyword>